<evidence type="ECO:0000313" key="2">
    <source>
        <dbReference type="EMBL" id="MDN7246570.1"/>
    </source>
</evidence>
<dbReference type="EMBL" id="JAUJWU010000004">
    <property type="protein sequence ID" value="MDN7246570.1"/>
    <property type="molecule type" value="Genomic_DNA"/>
</dbReference>
<keyword evidence="1" id="KW-0812">Transmembrane</keyword>
<sequence length="81" mass="9170">MNKKIIQGLAIAVLSITSLVFLIMGNLDAAVLFMTLLFVLTNSFRYRQMKEQGMEREAKWMLGMATIFAVLFVVVLVMILI</sequence>
<keyword evidence="1" id="KW-1133">Transmembrane helix</keyword>
<protein>
    <recommendedName>
        <fullName evidence="4">DUF3953 domain-containing protein</fullName>
    </recommendedName>
</protein>
<organism evidence="2 3">
    <name type="scientific">Planococcus shenhongbingii</name>
    <dbReference type="NCBI Taxonomy" id="3058398"/>
    <lineage>
        <taxon>Bacteria</taxon>
        <taxon>Bacillati</taxon>
        <taxon>Bacillota</taxon>
        <taxon>Bacilli</taxon>
        <taxon>Bacillales</taxon>
        <taxon>Caryophanaceae</taxon>
        <taxon>Planococcus</taxon>
    </lineage>
</organism>
<gene>
    <name evidence="2" type="ORF">QWY13_13865</name>
</gene>
<dbReference type="Proteomes" id="UP001172142">
    <property type="component" value="Unassembled WGS sequence"/>
</dbReference>
<comment type="caution">
    <text evidence="2">The sequence shown here is derived from an EMBL/GenBank/DDBJ whole genome shotgun (WGS) entry which is preliminary data.</text>
</comment>
<accession>A0ABT8NFB0</accession>
<evidence type="ECO:0000256" key="1">
    <source>
        <dbReference type="SAM" id="Phobius"/>
    </source>
</evidence>
<keyword evidence="3" id="KW-1185">Reference proteome</keyword>
<reference evidence="2 3" key="1">
    <citation type="submission" date="2023-07" db="EMBL/GenBank/DDBJ databases">
        <title>Novel species in genus Planococcus.</title>
        <authorList>
            <person name="Ning S."/>
        </authorList>
    </citation>
    <scope>NUCLEOTIDE SEQUENCE [LARGE SCALE GENOMIC DNA]</scope>
    <source>
        <strain evidence="2 3">N017</strain>
    </source>
</reference>
<proteinExistence type="predicted"/>
<feature type="transmembrane region" description="Helical" evidence="1">
    <location>
        <begin position="6"/>
        <end position="39"/>
    </location>
</feature>
<name>A0ABT8NFB0_9BACL</name>
<evidence type="ECO:0008006" key="4">
    <source>
        <dbReference type="Google" id="ProtNLM"/>
    </source>
</evidence>
<evidence type="ECO:0000313" key="3">
    <source>
        <dbReference type="Proteomes" id="UP001172142"/>
    </source>
</evidence>
<keyword evidence="1" id="KW-0472">Membrane</keyword>
<dbReference type="RefSeq" id="WP_301857079.1">
    <property type="nucleotide sequence ID" value="NZ_JAUJWU010000004.1"/>
</dbReference>
<feature type="transmembrane region" description="Helical" evidence="1">
    <location>
        <begin position="60"/>
        <end position="80"/>
    </location>
</feature>